<keyword evidence="5" id="KW-0539">Nucleus</keyword>
<dbReference type="SUPFAM" id="SSF55455">
    <property type="entry name" value="SRF-like"/>
    <property type="match status" value="1"/>
</dbReference>
<keyword evidence="4" id="KW-0804">Transcription</keyword>
<dbReference type="AlphaFoldDB" id="A0A4Z1GDM9"/>
<accession>A0A4Z1GDM9</accession>
<dbReference type="GO" id="GO:0045944">
    <property type="term" value="P:positive regulation of transcription by RNA polymerase II"/>
    <property type="evidence" value="ECO:0007669"/>
    <property type="project" value="UniProtKB-ARBA"/>
</dbReference>
<evidence type="ECO:0000256" key="5">
    <source>
        <dbReference type="ARBA" id="ARBA00023242"/>
    </source>
</evidence>
<evidence type="ECO:0000256" key="1">
    <source>
        <dbReference type="ARBA" id="ARBA00004123"/>
    </source>
</evidence>
<proteinExistence type="predicted"/>
<dbReference type="GO" id="GO:0003677">
    <property type="term" value="F:DNA binding"/>
    <property type="evidence" value="ECO:0007669"/>
    <property type="project" value="UniProtKB-KW"/>
</dbReference>
<dbReference type="Proteomes" id="UP000297814">
    <property type="component" value="Unassembled WGS sequence"/>
</dbReference>
<evidence type="ECO:0000256" key="4">
    <source>
        <dbReference type="ARBA" id="ARBA00023163"/>
    </source>
</evidence>
<keyword evidence="8" id="KW-1185">Reference proteome</keyword>
<feature type="domain" description="MADS-box" evidence="6">
    <location>
        <begin position="9"/>
        <end position="40"/>
    </location>
</feature>
<dbReference type="Pfam" id="PF00319">
    <property type="entry name" value="SRF-TF"/>
    <property type="match status" value="1"/>
</dbReference>
<dbReference type="EMBL" id="PQXK01000321">
    <property type="protein sequence ID" value="TGO32401.1"/>
    <property type="molecule type" value="Genomic_DNA"/>
</dbReference>
<evidence type="ECO:0000256" key="2">
    <source>
        <dbReference type="ARBA" id="ARBA00023015"/>
    </source>
</evidence>
<reference evidence="7 8" key="1">
    <citation type="submission" date="2017-12" db="EMBL/GenBank/DDBJ databases">
        <title>Comparative genomics of Botrytis spp.</title>
        <authorList>
            <person name="Valero-Jimenez C.A."/>
            <person name="Tapia P."/>
            <person name="Veloso J."/>
            <person name="Silva-Moreno E."/>
            <person name="Staats M."/>
            <person name="Valdes J.H."/>
            <person name="Van Kan J.A.L."/>
        </authorList>
    </citation>
    <scope>NUCLEOTIDE SEQUENCE [LARGE SCALE GENOMIC DNA]</scope>
    <source>
        <strain evidence="7 8">Bh0001</strain>
    </source>
</reference>
<name>A0A4Z1GDM9_9HELO</name>
<dbReference type="PROSITE" id="PS50066">
    <property type="entry name" value="MADS_BOX_2"/>
    <property type="match status" value="1"/>
</dbReference>
<evidence type="ECO:0000256" key="3">
    <source>
        <dbReference type="ARBA" id="ARBA00023125"/>
    </source>
</evidence>
<comment type="subcellular location">
    <subcellularLocation>
        <location evidence="1">Nucleus</location>
    </subcellularLocation>
</comment>
<evidence type="ECO:0000313" key="8">
    <source>
        <dbReference type="Proteomes" id="UP000297814"/>
    </source>
</evidence>
<gene>
    <name evidence="7" type="ORF">BHYA_0321g00080</name>
</gene>
<keyword evidence="2" id="KW-0805">Transcription regulation</keyword>
<dbReference type="GO" id="GO:0005634">
    <property type="term" value="C:nucleus"/>
    <property type="evidence" value="ECO:0007669"/>
    <property type="project" value="UniProtKB-SubCell"/>
</dbReference>
<dbReference type="Gene3D" id="3.40.1810.10">
    <property type="entry name" value="Transcription factor, MADS-box"/>
    <property type="match status" value="1"/>
</dbReference>
<sequence>MTSRANKMRSEAIRKRKATLIKKAHELGRLDGIDVAVFIFHRNQYFTYKSVDTISWPPSINDIQLTYPMPVNFTFKDIEERLSLKRKTAVDGTSQDENLFPISTHREVIEEGQLHEVRCDEVIPSEIKKD</sequence>
<keyword evidence="3" id="KW-0238">DNA-binding</keyword>
<dbReference type="InterPro" id="IPR002100">
    <property type="entry name" value="TF_MADSbox"/>
</dbReference>
<dbReference type="GO" id="GO:0046983">
    <property type="term" value="F:protein dimerization activity"/>
    <property type="evidence" value="ECO:0007669"/>
    <property type="project" value="InterPro"/>
</dbReference>
<comment type="caution">
    <text evidence="7">The sequence shown here is derived from an EMBL/GenBank/DDBJ whole genome shotgun (WGS) entry which is preliminary data.</text>
</comment>
<protein>
    <recommendedName>
        <fullName evidence="6">MADS-box domain-containing protein</fullName>
    </recommendedName>
</protein>
<evidence type="ECO:0000313" key="7">
    <source>
        <dbReference type="EMBL" id="TGO32401.1"/>
    </source>
</evidence>
<evidence type="ECO:0000259" key="6">
    <source>
        <dbReference type="PROSITE" id="PS50066"/>
    </source>
</evidence>
<organism evidence="7 8">
    <name type="scientific">Botrytis hyacinthi</name>
    <dbReference type="NCBI Taxonomy" id="278943"/>
    <lineage>
        <taxon>Eukaryota</taxon>
        <taxon>Fungi</taxon>
        <taxon>Dikarya</taxon>
        <taxon>Ascomycota</taxon>
        <taxon>Pezizomycotina</taxon>
        <taxon>Leotiomycetes</taxon>
        <taxon>Helotiales</taxon>
        <taxon>Sclerotiniaceae</taxon>
        <taxon>Botrytis</taxon>
    </lineage>
</organism>
<dbReference type="InterPro" id="IPR036879">
    <property type="entry name" value="TF_MADSbox_sf"/>
</dbReference>